<comment type="caution">
    <text evidence="2">The sequence shown here is derived from an EMBL/GenBank/DDBJ whole genome shotgun (WGS) entry which is preliminary data.</text>
</comment>
<organism evidence="2 3">
    <name type="scientific">Streptomyces zhihengii</name>
    <dbReference type="NCBI Taxonomy" id="1818004"/>
    <lineage>
        <taxon>Bacteria</taxon>
        <taxon>Bacillati</taxon>
        <taxon>Actinomycetota</taxon>
        <taxon>Actinomycetes</taxon>
        <taxon>Kitasatosporales</taxon>
        <taxon>Streptomycetaceae</taxon>
        <taxon>Streptomyces</taxon>
    </lineage>
</organism>
<dbReference type="Proteomes" id="UP000664109">
    <property type="component" value="Unassembled WGS sequence"/>
</dbReference>
<gene>
    <name evidence="2" type="ORF">JE024_05445</name>
</gene>
<feature type="chain" id="PRO_5046936357" description="Lipoprotein" evidence="1">
    <location>
        <begin position="28"/>
        <end position="410"/>
    </location>
</feature>
<keyword evidence="1" id="KW-0732">Signal</keyword>
<evidence type="ECO:0008006" key="4">
    <source>
        <dbReference type="Google" id="ProtNLM"/>
    </source>
</evidence>
<dbReference type="EMBL" id="JAFEJA010000001">
    <property type="protein sequence ID" value="MBM9618193.1"/>
    <property type="molecule type" value="Genomic_DNA"/>
</dbReference>
<dbReference type="PROSITE" id="PS51257">
    <property type="entry name" value="PROKAR_LIPOPROTEIN"/>
    <property type="match status" value="1"/>
</dbReference>
<reference evidence="2 3" key="1">
    <citation type="journal article" date="2016" name="Arch. Microbiol.">
        <title>Streptomyces zhihengii sp. nov., isolated from rhizospheric soil of Psammosilene tunicoides.</title>
        <authorList>
            <person name="Huang M.J."/>
            <person name="Fei J.J."/>
            <person name="Salam N."/>
            <person name="Kim C.J."/>
            <person name="Hozzein W.N."/>
            <person name="Xiao M."/>
            <person name="Huang H.Q."/>
            <person name="Li W.J."/>
        </authorList>
    </citation>
    <scope>NUCLEOTIDE SEQUENCE [LARGE SCALE GENOMIC DNA]</scope>
    <source>
        <strain evidence="2 3">YIM T102</strain>
    </source>
</reference>
<name>A0ABS2UKX3_9ACTN</name>
<sequence>MGNAKTAGRRRAVLALLPVLLGTAACGSGTEEAPGEAVYGVPLAQQFHAATAATREAGTSRFLATLTYATSGAKTVERASGTQDYAARTSSATHELHIPADFPEKDAGYIGEAARVAVATAGDDVYVRRDDSSWLRYSPAAFTVLGDGAEELSVHAAGEVAPWSGTLADLVPRSVPREEPRREKDGSRVYEVTALPENAAGLLPSSVKVGPGDSWGDEQVPMTVRLDAEGRLSEVTADLRPLLDILHEDGILKEVTGLRASYTLSEFGEPVDNGVPAEGVEDAEKTVASLDALDPGRCADHNTGVASRMVVRTVDCSAPHDILVVAQVVLDETIPGKKTDKDPDWFAKKKCDTAFAEAPDSLLRESRLPGKTLAYAGSAVQGLQVAQGQTSTTVTGTYTCFVVDEDLTER</sequence>
<protein>
    <recommendedName>
        <fullName evidence="4">Lipoprotein</fullName>
    </recommendedName>
</protein>
<accession>A0ABS2UKX3</accession>
<evidence type="ECO:0000256" key="1">
    <source>
        <dbReference type="SAM" id="SignalP"/>
    </source>
</evidence>
<evidence type="ECO:0000313" key="2">
    <source>
        <dbReference type="EMBL" id="MBM9618193.1"/>
    </source>
</evidence>
<keyword evidence="3" id="KW-1185">Reference proteome</keyword>
<evidence type="ECO:0000313" key="3">
    <source>
        <dbReference type="Proteomes" id="UP000664109"/>
    </source>
</evidence>
<feature type="signal peptide" evidence="1">
    <location>
        <begin position="1"/>
        <end position="27"/>
    </location>
</feature>
<dbReference type="Gene3D" id="2.50.20.20">
    <property type="match status" value="1"/>
</dbReference>
<proteinExistence type="predicted"/>